<dbReference type="OrthoDB" id="5411773at2759"/>
<protein>
    <submittedName>
        <fullName evidence="2">Uncharacterized protein</fullName>
    </submittedName>
</protein>
<evidence type="ECO:0000256" key="1">
    <source>
        <dbReference type="SAM" id="MobiDB-lite"/>
    </source>
</evidence>
<keyword evidence="3" id="KW-1185">Reference proteome</keyword>
<feature type="region of interest" description="Disordered" evidence="1">
    <location>
        <begin position="60"/>
        <end position="99"/>
    </location>
</feature>
<comment type="caution">
    <text evidence="2">The sequence shown here is derived from an EMBL/GenBank/DDBJ whole genome shotgun (WGS) entry which is preliminary data.</text>
</comment>
<dbReference type="Proteomes" id="UP000737018">
    <property type="component" value="Unassembled WGS sequence"/>
</dbReference>
<accession>A0A8J4QCI5</accession>
<evidence type="ECO:0000313" key="3">
    <source>
        <dbReference type="Proteomes" id="UP000737018"/>
    </source>
</evidence>
<gene>
    <name evidence="2" type="ORF">CMV_026821</name>
</gene>
<dbReference type="AlphaFoldDB" id="A0A8J4QCI5"/>
<name>A0A8J4QCI5_9ROSI</name>
<sequence length="138" mass="15453">ELTTFPWLNAVVPGTERNTGIWDEVSVSITGVSCIPELPSMTIAMMNQTRRQTKYCLGLASQSSKKGNNSNYINNNNNNNNNSNNYNYSNYNNSNGNEEDDAAFKKMQKDIEANQDSALSLCTEKVLLAQQAYDLKKR</sequence>
<feature type="compositionally biased region" description="Low complexity" evidence="1">
    <location>
        <begin position="68"/>
        <end position="96"/>
    </location>
</feature>
<dbReference type="EMBL" id="JRKL02008325">
    <property type="protein sequence ID" value="KAF3946982.1"/>
    <property type="molecule type" value="Genomic_DNA"/>
</dbReference>
<proteinExistence type="predicted"/>
<feature type="non-terminal residue" evidence="2">
    <location>
        <position position="1"/>
    </location>
</feature>
<organism evidence="2 3">
    <name type="scientific">Castanea mollissima</name>
    <name type="common">Chinese chestnut</name>
    <dbReference type="NCBI Taxonomy" id="60419"/>
    <lineage>
        <taxon>Eukaryota</taxon>
        <taxon>Viridiplantae</taxon>
        <taxon>Streptophyta</taxon>
        <taxon>Embryophyta</taxon>
        <taxon>Tracheophyta</taxon>
        <taxon>Spermatophyta</taxon>
        <taxon>Magnoliopsida</taxon>
        <taxon>eudicotyledons</taxon>
        <taxon>Gunneridae</taxon>
        <taxon>Pentapetalae</taxon>
        <taxon>rosids</taxon>
        <taxon>fabids</taxon>
        <taxon>Fagales</taxon>
        <taxon>Fagaceae</taxon>
        <taxon>Castanea</taxon>
    </lineage>
</organism>
<reference evidence="2" key="1">
    <citation type="submission" date="2020-03" db="EMBL/GenBank/DDBJ databases">
        <title>Castanea mollissima Vanexum genome sequencing.</title>
        <authorList>
            <person name="Staton M."/>
        </authorList>
    </citation>
    <scope>NUCLEOTIDE SEQUENCE</scope>
    <source>
        <tissue evidence="2">Leaf</tissue>
    </source>
</reference>
<evidence type="ECO:0000313" key="2">
    <source>
        <dbReference type="EMBL" id="KAF3946982.1"/>
    </source>
</evidence>